<comment type="caution">
    <text evidence="8">The sequence shown here is derived from an EMBL/GenBank/DDBJ whole genome shotgun (WGS) entry which is preliminary data.</text>
</comment>
<dbReference type="InterPro" id="IPR050131">
    <property type="entry name" value="Peptidase_S8_subtilisin-like"/>
</dbReference>
<keyword evidence="3" id="KW-0378">Hydrolase</keyword>
<comment type="similarity">
    <text evidence="1 5">Belongs to the peptidase S8 family.</text>
</comment>
<dbReference type="OrthoDB" id="9790784at2"/>
<dbReference type="InterPro" id="IPR000209">
    <property type="entry name" value="Peptidase_S8/S53_dom"/>
</dbReference>
<dbReference type="EMBL" id="MPIN01000012">
    <property type="protein sequence ID" value="OJH36022.1"/>
    <property type="molecule type" value="Genomic_DNA"/>
</dbReference>
<protein>
    <recommendedName>
        <fullName evidence="7">Peptidase S8/S53 domain-containing protein</fullName>
    </recommendedName>
</protein>
<sequence>MTTKASFLKFHVTPTVLLGLSLLVAPCAEASGVKVLEPRLSTVKPTTPELDEETPVQRLVVKFHEGTRVRLRGGVMRILSEERDLDERGRMQRQHITDVRLSTDVSELQRIVDRQSRWGRPVRLFRDPEYTLAERKYLAEERSGKEMADLDLYYELPLEPGMQAADVNELVMQLNALDSVEIAYAEPVSWTASVSAWDVHGNATANYELRQGYLDAAPGGIDARYAWTVPGGRGKGVRLVDVEGAWNNRHEDLPVFFYLGGEQFQDVEWRDHGTAVMGVMVGQDNGYGITGIAHEASAGRQGIATQSMASAIQHAARAAGRGGVVLVELQAPGPKAMKSCACNVSQCNYVPLEYWRANFDAIAQATAHGVHVVEAAGNGGADLDDPAYRGAFDRAHRDSGAILVGASSANGRTPMCWTNHGSRVDVHSWGEKVVTLGFGDLSGLGEHRGYTGSFNGTSSAAPIVAGAVAAIQGAAFAAGKGPVDPRAMRALLRTTGTPQAPSSKHIGPQPNLRRALQQVLSR</sequence>
<organism evidence="8 9">
    <name type="scientific">Cystobacter ferrugineus</name>
    <dbReference type="NCBI Taxonomy" id="83449"/>
    <lineage>
        <taxon>Bacteria</taxon>
        <taxon>Pseudomonadati</taxon>
        <taxon>Myxococcota</taxon>
        <taxon>Myxococcia</taxon>
        <taxon>Myxococcales</taxon>
        <taxon>Cystobacterineae</taxon>
        <taxon>Archangiaceae</taxon>
        <taxon>Cystobacter</taxon>
    </lineage>
</organism>
<dbReference type="GO" id="GO:0004252">
    <property type="term" value="F:serine-type endopeptidase activity"/>
    <property type="evidence" value="ECO:0007669"/>
    <property type="project" value="InterPro"/>
</dbReference>
<evidence type="ECO:0000313" key="9">
    <source>
        <dbReference type="Proteomes" id="UP000182229"/>
    </source>
</evidence>
<dbReference type="PANTHER" id="PTHR43806:SF11">
    <property type="entry name" value="CEREVISIN-RELATED"/>
    <property type="match status" value="1"/>
</dbReference>
<keyword evidence="2" id="KW-0645">Protease</keyword>
<dbReference type="GO" id="GO:0006508">
    <property type="term" value="P:proteolysis"/>
    <property type="evidence" value="ECO:0007669"/>
    <property type="project" value="UniProtKB-KW"/>
</dbReference>
<dbReference type="PROSITE" id="PS00138">
    <property type="entry name" value="SUBTILASE_SER"/>
    <property type="match status" value="1"/>
</dbReference>
<dbReference type="CDD" id="cd04843">
    <property type="entry name" value="Peptidases_S8_11"/>
    <property type="match status" value="1"/>
</dbReference>
<dbReference type="PRINTS" id="PR00723">
    <property type="entry name" value="SUBTILISIN"/>
</dbReference>
<feature type="signal peptide" evidence="6">
    <location>
        <begin position="1"/>
        <end position="30"/>
    </location>
</feature>
<dbReference type="RefSeq" id="WP_071903048.1">
    <property type="nucleotide sequence ID" value="NZ_MPIN01000012.1"/>
</dbReference>
<dbReference type="AlphaFoldDB" id="A0A1L9B182"/>
<gene>
    <name evidence="8" type="ORF">BON30_36090</name>
</gene>
<reference evidence="9" key="1">
    <citation type="submission" date="2016-11" db="EMBL/GenBank/DDBJ databases">
        <authorList>
            <person name="Shukria A."/>
            <person name="Stevens D.C."/>
        </authorList>
    </citation>
    <scope>NUCLEOTIDE SEQUENCE [LARGE SCALE GENOMIC DNA]</scope>
    <source>
        <strain evidence="9">Cbfe23</strain>
    </source>
</reference>
<dbReference type="Proteomes" id="UP000182229">
    <property type="component" value="Unassembled WGS sequence"/>
</dbReference>
<dbReference type="InterPro" id="IPR034073">
    <property type="entry name" value="Subtilisin_DY-like_dom"/>
</dbReference>
<accession>A0A1L9B182</accession>
<feature type="chain" id="PRO_5013086597" description="Peptidase S8/S53 domain-containing protein" evidence="6">
    <location>
        <begin position="31"/>
        <end position="522"/>
    </location>
</feature>
<evidence type="ECO:0000256" key="5">
    <source>
        <dbReference type="PROSITE-ProRule" id="PRU01240"/>
    </source>
</evidence>
<evidence type="ECO:0000256" key="2">
    <source>
        <dbReference type="ARBA" id="ARBA00022670"/>
    </source>
</evidence>
<dbReference type="InterPro" id="IPR036852">
    <property type="entry name" value="Peptidase_S8/S53_dom_sf"/>
</dbReference>
<feature type="domain" description="Peptidase S8/S53" evidence="7">
    <location>
        <begin position="267"/>
        <end position="496"/>
    </location>
</feature>
<name>A0A1L9B182_9BACT</name>
<dbReference type="Pfam" id="PF00082">
    <property type="entry name" value="Peptidase_S8"/>
    <property type="match status" value="1"/>
</dbReference>
<dbReference type="STRING" id="83449.BON30_36090"/>
<keyword evidence="4" id="KW-0720">Serine protease</keyword>
<dbReference type="PROSITE" id="PS51892">
    <property type="entry name" value="SUBTILASE"/>
    <property type="match status" value="1"/>
</dbReference>
<comment type="caution">
    <text evidence="5">Lacks conserved residue(s) required for the propagation of feature annotation.</text>
</comment>
<evidence type="ECO:0000256" key="4">
    <source>
        <dbReference type="ARBA" id="ARBA00022825"/>
    </source>
</evidence>
<keyword evidence="9" id="KW-1185">Reference proteome</keyword>
<dbReference type="InterPro" id="IPR015500">
    <property type="entry name" value="Peptidase_S8_subtilisin-rel"/>
</dbReference>
<evidence type="ECO:0000256" key="6">
    <source>
        <dbReference type="SAM" id="SignalP"/>
    </source>
</evidence>
<evidence type="ECO:0000313" key="8">
    <source>
        <dbReference type="EMBL" id="OJH36022.1"/>
    </source>
</evidence>
<evidence type="ECO:0000259" key="7">
    <source>
        <dbReference type="Pfam" id="PF00082"/>
    </source>
</evidence>
<keyword evidence="6" id="KW-0732">Signal</keyword>
<reference evidence="8 9" key="2">
    <citation type="submission" date="2016-12" db="EMBL/GenBank/DDBJ databases">
        <title>Draft Genome Sequence of Cystobacter ferrugineus Strain Cbfe23.</title>
        <authorList>
            <person name="Akbar S."/>
            <person name="Dowd S.E."/>
            <person name="Stevens D.C."/>
        </authorList>
    </citation>
    <scope>NUCLEOTIDE SEQUENCE [LARGE SCALE GENOMIC DNA]</scope>
    <source>
        <strain evidence="8 9">Cbfe23</strain>
    </source>
</reference>
<dbReference type="InterPro" id="IPR023828">
    <property type="entry name" value="Peptidase_S8_Ser-AS"/>
</dbReference>
<evidence type="ECO:0000256" key="3">
    <source>
        <dbReference type="ARBA" id="ARBA00022801"/>
    </source>
</evidence>
<dbReference type="SUPFAM" id="SSF52743">
    <property type="entry name" value="Subtilisin-like"/>
    <property type="match status" value="1"/>
</dbReference>
<dbReference type="PANTHER" id="PTHR43806">
    <property type="entry name" value="PEPTIDASE S8"/>
    <property type="match status" value="1"/>
</dbReference>
<evidence type="ECO:0000256" key="1">
    <source>
        <dbReference type="ARBA" id="ARBA00011073"/>
    </source>
</evidence>
<proteinExistence type="inferred from homology"/>
<dbReference type="Gene3D" id="3.40.50.200">
    <property type="entry name" value="Peptidase S8/S53 domain"/>
    <property type="match status" value="1"/>
</dbReference>